<dbReference type="EMBL" id="CH476733">
    <property type="protein sequence ID" value="EIE78054.1"/>
    <property type="molecule type" value="Genomic_DNA"/>
</dbReference>
<reference evidence="1 2" key="1">
    <citation type="journal article" date="2009" name="PLoS Genet.">
        <title>Genomic analysis of the basal lineage fungus Rhizopus oryzae reveals a whole-genome duplication.</title>
        <authorList>
            <person name="Ma L.-J."/>
            <person name="Ibrahim A.S."/>
            <person name="Skory C."/>
            <person name="Grabherr M.G."/>
            <person name="Burger G."/>
            <person name="Butler M."/>
            <person name="Elias M."/>
            <person name="Idnurm A."/>
            <person name="Lang B.F."/>
            <person name="Sone T."/>
            <person name="Abe A."/>
            <person name="Calvo S.E."/>
            <person name="Corrochano L.M."/>
            <person name="Engels R."/>
            <person name="Fu J."/>
            <person name="Hansberg W."/>
            <person name="Kim J.-M."/>
            <person name="Kodira C.D."/>
            <person name="Koehrsen M.J."/>
            <person name="Liu B."/>
            <person name="Miranda-Saavedra D."/>
            <person name="O'Leary S."/>
            <person name="Ortiz-Castellanos L."/>
            <person name="Poulter R."/>
            <person name="Rodriguez-Romero J."/>
            <person name="Ruiz-Herrera J."/>
            <person name="Shen Y.-Q."/>
            <person name="Zeng Q."/>
            <person name="Galagan J."/>
            <person name="Birren B.W."/>
            <person name="Cuomo C.A."/>
            <person name="Wickes B.L."/>
        </authorList>
    </citation>
    <scope>NUCLEOTIDE SEQUENCE [LARGE SCALE GENOMIC DNA]</scope>
    <source>
        <strain evidence="2">RA 99-880 / ATCC MYA-4621 / FGSC 9543 / NRRL 43880</strain>
    </source>
</reference>
<protein>
    <submittedName>
        <fullName evidence="1">Uncharacterized protein</fullName>
    </submittedName>
</protein>
<dbReference type="RefSeq" id="XP_067513450.1">
    <property type="nucleotide sequence ID" value="XM_067657349.1"/>
</dbReference>
<dbReference type="AlphaFoldDB" id="I1BPC4"/>
<dbReference type="GeneID" id="93609730"/>
<evidence type="ECO:0000313" key="1">
    <source>
        <dbReference type="EMBL" id="EIE78054.1"/>
    </source>
</evidence>
<accession>I1BPC4</accession>
<keyword evidence="2" id="KW-1185">Reference proteome</keyword>
<evidence type="ECO:0000313" key="2">
    <source>
        <dbReference type="Proteomes" id="UP000009138"/>
    </source>
</evidence>
<proteinExistence type="predicted"/>
<dbReference type="Proteomes" id="UP000009138">
    <property type="component" value="Unassembled WGS sequence"/>
</dbReference>
<dbReference type="InParanoid" id="I1BPC4"/>
<gene>
    <name evidence="1" type="ORF">RO3G_02758</name>
</gene>
<organism evidence="1 2">
    <name type="scientific">Rhizopus delemar (strain RA 99-880 / ATCC MYA-4621 / FGSC 9543 / NRRL 43880)</name>
    <name type="common">Mucormycosis agent</name>
    <name type="synonym">Rhizopus arrhizus var. delemar</name>
    <dbReference type="NCBI Taxonomy" id="246409"/>
    <lineage>
        <taxon>Eukaryota</taxon>
        <taxon>Fungi</taxon>
        <taxon>Fungi incertae sedis</taxon>
        <taxon>Mucoromycota</taxon>
        <taxon>Mucoromycotina</taxon>
        <taxon>Mucoromycetes</taxon>
        <taxon>Mucorales</taxon>
        <taxon>Mucorineae</taxon>
        <taxon>Rhizopodaceae</taxon>
        <taxon>Rhizopus</taxon>
    </lineage>
</organism>
<name>I1BPC4_RHIO9</name>
<dbReference type="VEuPathDB" id="FungiDB:RO3G_02758"/>
<sequence length="43" mass="4935">MSSTQNEIINSILQAIKNDNHNSYSSNTLAFFNAWGWQSILLY</sequence>